<accession>L1M7U2</accession>
<dbReference type="PANTHER" id="PTHR32305:SF15">
    <property type="entry name" value="PROTEIN RHSA-RELATED"/>
    <property type="match status" value="1"/>
</dbReference>
<dbReference type="RefSeq" id="WP_009394527.1">
    <property type="nucleotide sequence ID" value="NZ_AMWJ02000001.1"/>
</dbReference>
<evidence type="ECO:0000313" key="2">
    <source>
        <dbReference type="Proteomes" id="UP000010448"/>
    </source>
</evidence>
<dbReference type="EMBL" id="AMWJ02000001">
    <property type="protein sequence ID" value="NNJ14816.1"/>
    <property type="molecule type" value="Genomic_DNA"/>
</dbReference>
<evidence type="ECO:0000313" key="1">
    <source>
        <dbReference type="EMBL" id="NNJ14816.1"/>
    </source>
</evidence>
<dbReference type="PANTHER" id="PTHR32305">
    <property type="match status" value="1"/>
</dbReference>
<dbReference type="InterPro" id="IPR041508">
    <property type="entry name" value="TcC-like_repeat"/>
</dbReference>
<dbReference type="OrthoDB" id="7056038at2"/>
<dbReference type="Proteomes" id="UP000010448">
    <property type="component" value="Unassembled WGS sequence"/>
</dbReference>
<dbReference type="InterPro" id="IPR050708">
    <property type="entry name" value="T6SS_VgrG/RHS"/>
</dbReference>
<dbReference type="eggNOG" id="COG3209">
    <property type="taxonomic scope" value="Bacteria"/>
</dbReference>
<name>L1M7U2_9PSED</name>
<gene>
    <name evidence="1" type="ORF">CSV86_005935</name>
</gene>
<reference evidence="1 2" key="1">
    <citation type="journal article" date="2013" name="Genome Announc.">
        <title>Genome Sequence of Naphthalene-Degrading Soil Bacterium Pseudomonas putida CSV86.</title>
        <authorList>
            <person name="Phale P.S."/>
            <person name="Paliwal V."/>
            <person name="Raju S.C."/>
            <person name="Modak A."/>
            <person name="Purohit H.J."/>
        </authorList>
    </citation>
    <scope>NUCLEOTIDE SEQUENCE [LARGE SCALE GENOMIC DNA]</scope>
    <source>
        <strain evidence="1 2">CSV86</strain>
    </source>
</reference>
<dbReference type="InterPro" id="IPR022385">
    <property type="entry name" value="Rhs_assc_core"/>
</dbReference>
<protein>
    <submittedName>
        <fullName evidence="1">RHS repeat protein</fullName>
    </submittedName>
</protein>
<keyword evidence="2" id="KW-1185">Reference proteome</keyword>
<dbReference type="AlphaFoldDB" id="L1M7U2"/>
<dbReference type="InterPro" id="IPR024079">
    <property type="entry name" value="MetalloPept_cat_dom_sf"/>
</dbReference>
<dbReference type="Gene3D" id="2.180.10.10">
    <property type="entry name" value="RHS repeat-associated core"/>
    <property type="match status" value="1"/>
</dbReference>
<dbReference type="Pfam" id="PF18807">
    <property type="entry name" value="TTc_toxin_rep"/>
    <property type="match status" value="1"/>
</dbReference>
<dbReference type="GO" id="GO:0008237">
    <property type="term" value="F:metallopeptidase activity"/>
    <property type="evidence" value="ECO:0007669"/>
    <property type="project" value="InterPro"/>
</dbReference>
<comment type="caution">
    <text evidence="1">The sequence shown here is derived from an EMBL/GenBank/DDBJ whole genome shotgun (WGS) entry which is preliminary data.</text>
</comment>
<dbReference type="NCBIfam" id="TIGR03696">
    <property type="entry name" value="Rhs_assc_core"/>
    <property type="match status" value="1"/>
</dbReference>
<organism evidence="1 2">
    <name type="scientific">Pseudomonas bharatica CSV86</name>
    <dbReference type="NCBI Taxonomy" id="1005395"/>
    <lineage>
        <taxon>Bacteria</taxon>
        <taxon>Pseudomonadati</taxon>
        <taxon>Pseudomonadota</taxon>
        <taxon>Gammaproteobacteria</taxon>
        <taxon>Pseudomonadales</taxon>
        <taxon>Pseudomonadaceae</taxon>
        <taxon>Pseudomonas</taxon>
        <taxon>Pseudomonas bharatica</taxon>
    </lineage>
</organism>
<proteinExistence type="predicted"/>
<dbReference type="Gene3D" id="3.40.390.10">
    <property type="entry name" value="Collagenase (Catalytic Domain)"/>
    <property type="match status" value="1"/>
</dbReference>
<sequence length="935" mass="103280">MNTAPATHRHTPTLQAFDARGLKVRDIAYLRHPDEPQIASLVTRHRHDPRGFALCSADPRLHAQGLWNVAWHTDLAGQALCTRSLDSGLSLVLNDAARRPAWQTSHIRLCEDDSEDFAEAVTRTWCYEEPDLRARPLTITEQAVAADARIVERFVYATATPTEQARNLAGLCVRHFDPAGVQVIESMALAGVPLSVGRLLLEDADNVDSEVDWQDATLPGEPAYTSLARVDALGAPLVRTDAAGHAQGLVYDLAGQVRSRWLAVKGGEQVTVAEALDYDAVGNLLHETHGNGVRVDYRYEAQTLRLLAMRIERPAGHPLGAALLQDLHYEYDPVGNLLRIADEAESPRFWRNQRVLPESLYRYDSLYRLVEASGREMATVRWEGGRPWIAPVLLDEGTYTHYTRSYQYDRGGNLSQIRHASPAAASSHSVEITVSERSNRALLASLAGNPQEVEALFSAAGAQRCLQPGQALRWTLRAELRSVGADQEHYRYDASSQRVLKCAPHSARRVLYLPGLELRTTGRGETLTEDLHVIHPADAEGTRARLLHWQSGKPEGIDNDQLRYSYTTLTGSCGLELDGHGALISREEYYPYGGTSVWAARNAVEAGYKTLRYSGKERDASGLCYFGYRYYQPWVGRWLSADPAGTVDGLNSYAMVGNNPVSFFDAQGLMKQVPQATGPASVAAPWPVLANGLAQFSSLERHQVIDAVVEADEVMAKAIRPEPLPADEMQLWFGPGYRLETPEVLRTWEETARLAPLYRSPAAGYGKFHRMFSNNPTSVAGVLNGDLEGRIFLDDFFFSSCRSGSDRAISIIHELSHLKWIPSLGVTGAGTVDHFYMPVLDPRDYSNAVVNEGRMTEHDVSDGRQMLEDLAVFEGISMIGFIDTTMFYNANGSMKMMTLSEGVSRFSANPQLRARIASRNADSIAYAASAIAARR</sequence>